<proteinExistence type="predicted"/>
<dbReference type="EMBL" id="AP021876">
    <property type="protein sequence ID" value="BBO85457.1"/>
    <property type="molecule type" value="Genomic_DNA"/>
</dbReference>
<protein>
    <recommendedName>
        <fullName evidence="4">DUF2149 domain-containing protein</fullName>
    </recommendedName>
</protein>
<evidence type="ECO:0000313" key="2">
    <source>
        <dbReference type="EMBL" id="BBO85457.1"/>
    </source>
</evidence>
<gene>
    <name evidence="2" type="ORF">DSCO28_60230</name>
</gene>
<reference evidence="2 3" key="1">
    <citation type="submission" date="2019-11" db="EMBL/GenBank/DDBJ databases">
        <title>Comparative genomics of hydrocarbon-degrading Desulfosarcina strains.</title>
        <authorList>
            <person name="Watanabe M."/>
            <person name="Kojima H."/>
            <person name="Fukui M."/>
        </authorList>
    </citation>
    <scope>NUCLEOTIDE SEQUENCE [LARGE SCALE GENOMIC DNA]</scope>
    <source>
        <strain evidence="2 3">28bB2T</strain>
    </source>
</reference>
<dbReference type="KEGG" id="dov:DSCO28_60230"/>
<dbReference type="AlphaFoldDB" id="A0A5K7ZYW3"/>
<sequence length="118" mass="13338">MRSPREKRRNRHPASAIHQEDPMSAAANLFDVAMVFAVGLMVAMVSAYHLHELFTADELTMIKNPNQPGKMEIITKKGKEIKVQKLTKEMAQGQGTRLGTAYRLKTGKVVYIPEEEER</sequence>
<dbReference type="RefSeq" id="WP_155325067.1">
    <property type="nucleotide sequence ID" value="NZ_AP021876.1"/>
</dbReference>
<evidence type="ECO:0000256" key="1">
    <source>
        <dbReference type="SAM" id="Phobius"/>
    </source>
</evidence>
<evidence type="ECO:0000313" key="3">
    <source>
        <dbReference type="Proteomes" id="UP000425960"/>
    </source>
</evidence>
<keyword evidence="1" id="KW-1133">Transmembrane helix</keyword>
<keyword evidence="1" id="KW-0472">Membrane</keyword>
<accession>A0A5K7ZYW3</accession>
<dbReference type="Proteomes" id="UP000425960">
    <property type="component" value="Chromosome"/>
</dbReference>
<organism evidence="2 3">
    <name type="scientific">Desulfosarcina ovata subsp. sediminis</name>
    <dbReference type="NCBI Taxonomy" id="885957"/>
    <lineage>
        <taxon>Bacteria</taxon>
        <taxon>Pseudomonadati</taxon>
        <taxon>Thermodesulfobacteriota</taxon>
        <taxon>Desulfobacteria</taxon>
        <taxon>Desulfobacterales</taxon>
        <taxon>Desulfosarcinaceae</taxon>
        <taxon>Desulfosarcina</taxon>
    </lineage>
</organism>
<feature type="transmembrane region" description="Helical" evidence="1">
    <location>
        <begin position="29"/>
        <end position="50"/>
    </location>
</feature>
<dbReference type="Pfam" id="PF09919">
    <property type="entry name" value="DUF2149"/>
    <property type="match status" value="1"/>
</dbReference>
<name>A0A5K7ZYW3_9BACT</name>
<keyword evidence="1" id="KW-0812">Transmembrane</keyword>
<evidence type="ECO:0008006" key="4">
    <source>
        <dbReference type="Google" id="ProtNLM"/>
    </source>
</evidence>
<dbReference type="InterPro" id="IPR018676">
    <property type="entry name" value="DUF2149"/>
</dbReference>